<dbReference type="GO" id="GO:0042974">
    <property type="term" value="F:nuclear retinoic acid receptor binding"/>
    <property type="evidence" value="ECO:0007669"/>
    <property type="project" value="InterPro"/>
</dbReference>
<feature type="region of interest" description="Disordered" evidence="1">
    <location>
        <begin position="63"/>
        <end position="113"/>
    </location>
</feature>
<feature type="compositionally biased region" description="Basic and acidic residues" evidence="1">
    <location>
        <begin position="358"/>
        <end position="373"/>
    </location>
</feature>
<comment type="caution">
    <text evidence="2">The sequence shown here is derived from an EMBL/GenBank/DDBJ whole genome shotgun (WGS) entry which is preliminary data.</text>
</comment>
<gene>
    <name evidence="2" type="ORF">chiPu_0015621</name>
</gene>
<dbReference type="EMBL" id="BEZZ01000944">
    <property type="protein sequence ID" value="GCC37120.1"/>
    <property type="molecule type" value="Genomic_DNA"/>
</dbReference>
<reference evidence="2 3" key="1">
    <citation type="journal article" date="2018" name="Nat. Ecol. Evol.">
        <title>Shark genomes provide insights into elasmobranch evolution and the origin of vertebrates.</title>
        <authorList>
            <person name="Hara Y"/>
            <person name="Yamaguchi K"/>
            <person name="Onimaru K"/>
            <person name="Kadota M"/>
            <person name="Koyanagi M"/>
            <person name="Keeley SD"/>
            <person name="Tatsumi K"/>
            <person name="Tanaka K"/>
            <person name="Motone F"/>
            <person name="Kageyama Y"/>
            <person name="Nozu R"/>
            <person name="Adachi N"/>
            <person name="Nishimura O"/>
            <person name="Nakagawa R"/>
            <person name="Tanegashima C"/>
            <person name="Kiyatake I"/>
            <person name="Matsumoto R"/>
            <person name="Murakumo K"/>
            <person name="Nishida K"/>
            <person name="Terakita A"/>
            <person name="Kuratani S"/>
            <person name="Sato K"/>
            <person name="Hyodo S Kuraku.S."/>
        </authorList>
    </citation>
    <scope>NUCLEOTIDE SEQUENCE [LARGE SCALE GENOMIC DNA]</scope>
</reference>
<evidence type="ECO:0000313" key="2">
    <source>
        <dbReference type="EMBL" id="GCC37120.1"/>
    </source>
</evidence>
<feature type="compositionally biased region" description="Polar residues" evidence="1">
    <location>
        <begin position="63"/>
        <end position="72"/>
    </location>
</feature>
<sequence>METWPSMAASPCSLLGVFSRGPSQELATLSCVLTLKKSHSFILSTPSGLQDVQVAVSTGAMNQNQLDPQPQVTHIPKPSGSLASADEQIDSSVASLGSRSAAGPSPISGSGLTQGVSSPGTYIQIPINAEVRWISTFSLPTAVQHKIFGGANNLPKGGESSKPTTAIYIYPVNPVKVTEANRLLPLAPKPLPLTRGASGLNVPAKETPTASPVTKATSKESSGRQDTKASRVGKACASTPTPVSVKFCDNLASQVLKTFVRQQAKGASMDSLMKAYCNSPLETKFGSSFKDNALLLFDGQLYFLAQKGIEIPTGAEKGRQQGRKSRSRDRKAVHADGERLAKTIDASHNLLNTSSTRQDGDFPDKSHECDTKGKEKRVKRNKCSNNSRGINVADHDTSTHPVENGSNLGQEVIKLSNLLSGKCAHNPWFSKDRDLLLKAGIHSDVRVCLDRISCADLTKISGCRLENHMKYITKFSKKSDPMDLKQTLAPGPAKLEECPELIREHYPTEFRECPKLFKESAQADLGGGLDALRVPDVIASQECPVLCKELPLQEYAAVSGAFSPPKLEKCPAILKPGSLTLEECHNYSKTCVTIGLEGVDSNIVPSTVEFGEHSDPAVSLSSADLMDPLSESEERANSKRQRKRKEVEKPGCPGLDWIDQSVTAKRRKQPEVDLGPETSADSEMESVRGPDIGNLEKVDNENSPPTSPSCLEVSSALELNSLVTNKERTSSSFHKSHPTECENTADLSNPLEVDETIRDEKINRLKEMLKEKQAALDQMRKKISLSDTASFSTLESCRL</sequence>
<proteinExistence type="predicted"/>
<feature type="region of interest" description="Disordered" evidence="1">
    <location>
        <begin position="613"/>
        <end position="708"/>
    </location>
</feature>
<feature type="region of interest" description="Disordered" evidence="1">
    <location>
        <begin position="197"/>
        <end position="234"/>
    </location>
</feature>
<feature type="compositionally biased region" description="Basic and acidic residues" evidence="1">
    <location>
        <begin position="217"/>
        <end position="229"/>
    </location>
</feature>
<name>A0A401T3B9_CHIPU</name>
<keyword evidence="3" id="KW-1185">Reference proteome</keyword>
<dbReference type="InterPro" id="IPR026191">
    <property type="entry name" value="LRIF1"/>
</dbReference>
<dbReference type="OMA" id="ECENTAD"/>
<feature type="region of interest" description="Disordered" evidence="1">
    <location>
        <begin position="314"/>
        <end position="405"/>
    </location>
</feature>
<evidence type="ECO:0000313" key="3">
    <source>
        <dbReference type="Proteomes" id="UP000287033"/>
    </source>
</evidence>
<evidence type="ECO:0000256" key="1">
    <source>
        <dbReference type="SAM" id="MobiDB-lite"/>
    </source>
</evidence>
<dbReference type="Proteomes" id="UP000287033">
    <property type="component" value="Unassembled WGS sequence"/>
</dbReference>
<dbReference type="AlphaFoldDB" id="A0A401T3B9"/>
<dbReference type="PANTHER" id="PTHR16131">
    <property type="entry name" value="LIGAND-DEPENDENT NUCLEAR RECEPTOR-INTERACTING FACTOR 1"/>
    <property type="match status" value="1"/>
</dbReference>
<organism evidence="2 3">
    <name type="scientific">Chiloscyllium punctatum</name>
    <name type="common">Brownbanded bambooshark</name>
    <name type="synonym">Hemiscyllium punctatum</name>
    <dbReference type="NCBI Taxonomy" id="137246"/>
    <lineage>
        <taxon>Eukaryota</taxon>
        <taxon>Metazoa</taxon>
        <taxon>Chordata</taxon>
        <taxon>Craniata</taxon>
        <taxon>Vertebrata</taxon>
        <taxon>Chondrichthyes</taxon>
        <taxon>Elasmobranchii</taxon>
        <taxon>Galeomorphii</taxon>
        <taxon>Galeoidea</taxon>
        <taxon>Orectolobiformes</taxon>
        <taxon>Hemiscylliidae</taxon>
        <taxon>Chiloscyllium</taxon>
    </lineage>
</organism>
<dbReference type="OrthoDB" id="9944055at2759"/>
<protein>
    <submittedName>
        <fullName evidence="2">Uncharacterized protein</fullName>
    </submittedName>
</protein>
<feature type="compositionally biased region" description="Basic and acidic residues" evidence="1">
    <location>
        <begin position="330"/>
        <end position="342"/>
    </location>
</feature>
<feature type="compositionally biased region" description="Basic residues" evidence="1">
    <location>
        <begin position="320"/>
        <end position="329"/>
    </location>
</feature>
<dbReference type="PANTHER" id="PTHR16131:SF2">
    <property type="entry name" value="LIGAND-DEPENDENT NUCLEAR RECEPTOR-INTERACTING FACTOR 1"/>
    <property type="match status" value="1"/>
</dbReference>
<accession>A0A401T3B9</accession>
<dbReference type="Pfam" id="PF15741">
    <property type="entry name" value="LRIF1"/>
    <property type="match status" value="2"/>
</dbReference>
<feature type="compositionally biased region" description="Low complexity" evidence="1">
    <location>
        <begin position="97"/>
        <end position="111"/>
    </location>
</feature>
<dbReference type="GO" id="GO:0006355">
    <property type="term" value="P:regulation of DNA-templated transcription"/>
    <property type="evidence" value="ECO:0007669"/>
    <property type="project" value="InterPro"/>
</dbReference>